<gene>
    <name evidence="2" type="ORF">CYMTET_15699</name>
</gene>
<feature type="compositionally biased region" description="Basic and acidic residues" evidence="1">
    <location>
        <begin position="1"/>
        <end position="10"/>
    </location>
</feature>
<proteinExistence type="predicted"/>
<dbReference type="AlphaFoldDB" id="A0AAE0L8W6"/>
<feature type="region of interest" description="Disordered" evidence="1">
    <location>
        <begin position="1"/>
        <end position="20"/>
    </location>
</feature>
<name>A0AAE0L8W6_9CHLO</name>
<comment type="caution">
    <text evidence="2">The sequence shown here is derived from an EMBL/GenBank/DDBJ whole genome shotgun (WGS) entry which is preliminary data.</text>
</comment>
<keyword evidence="3" id="KW-1185">Reference proteome</keyword>
<organism evidence="2 3">
    <name type="scientific">Cymbomonas tetramitiformis</name>
    <dbReference type="NCBI Taxonomy" id="36881"/>
    <lineage>
        <taxon>Eukaryota</taxon>
        <taxon>Viridiplantae</taxon>
        <taxon>Chlorophyta</taxon>
        <taxon>Pyramimonadophyceae</taxon>
        <taxon>Pyramimonadales</taxon>
        <taxon>Pyramimonadaceae</taxon>
        <taxon>Cymbomonas</taxon>
    </lineage>
</organism>
<sequence length="183" mass="20793">MGRAEPERSSAEAPHSAELGRIAQDVTNTIEEVFDMAENDPFSGNGGGLLWETMAFIDPDEARIAFEKLILKRIAGEVPPSKLRRGRSELSDEDVIFRKNYRNHDMIPIVLNVQRKGEYRISSEGRDMLDHLSNYTAKSEEIMRGVGTSEGKNQTNDFDSFARNTYDSSTDCKYLYIYVYSSY</sequence>
<dbReference type="Proteomes" id="UP001190700">
    <property type="component" value="Unassembled WGS sequence"/>
</dbReference>
<protein>
    <submittedName>
        <fullName evidence="2">Uncharacterized protein</fullName>
    </submittedName>
</protein>
<evidence type="ECO:0000313" key="3">
    <source>
        <dbReference type="Proteomes" id="UP001190700"/>
    </source>
</evidence>
<dbReference type="EMBL" id="LGRX02006701">
    <property type="protein sequence ID" value="KAK3276212.1"/>
    <property type="molecule type" value="Genomic_DNA"/>
</dbReference>
<evidence type="ECO:0000313" key="2">
    <source>
        <dbReference type="EMBL" id="KAK3276212.1"/>
    </source>
</evidence>
<accession>A0AAE0L8W6</accession>
<reference evidence="2 3" key="1">
    <citation type="journal article" date="2015" name="Genome Biol. Evol.">
        <title>Comparative Genomics of a Bacterivorous Green Alga Reveals Evolutionary Causalities and Consequences of Phago-Mixotrophic Mode of Nutrition.</title>
        <authorList>
            <person name="Burns J.A."/>
            <person name="Paasch A."/>
            <person name="Narechania A."/>
            <person name="Kim E."/>
        </authorList>
    </citation>
    <scope>NUCLEOTIDE SEQUENCE [LARGE SCALE GENOMIC DNA]</scope>
    <source>
        <strain evidence="2 3">PLY_AMNH</strain>
    </source>
</reference>
<evidence type="ECO:0000256" key="1">
    <source>
        <dbReference type="SAM" id="MobiDB-lite"/>
    </source>
</evidence>